<evidence type="ECO:0000256" key="1">
    <source>
        <dbReference type="ARBA" id="ARBA00022448"/>
    </source>
</evidence>
<sequence length="268" mass="29898">MNTPRLEVRAVSKTFTVKLHKIHALKDVSLDLRKGECHAVVGESGSGKSTLGKVILGLLSPDEGMVLFDGKPVPTRRTLPMKRSIQLVQQNPLSTLNPKRTVSASVIQALKIHHPDLNRAEILVRFEEVMGEVRMPMDLADRYPSELSGGQRQRIAIARALACDPEIIVLDEPTSALDVLVQDQLLRLLSELRQRKQLSYVFITHDLGVVRQLADRVSVFQRGEIVETAPTQDLFDNPQTAYCRELLSSVPVVSEEDLKFISNLHAKT</sequence>
<proteinExistence type="predicted"/>
<dbReference type="PROSITE" id="PS00211">
    <property type="entry name" value="ABC_TRANSPORTER_1"/>
    <property type="match status" value="1"/>
</dbReference>
<dbReference type="GO" id="GO:0005524">
    <property type="term" value="F:ATP binding"/>
    <property type="evidence" value="ECO:0007669"/>
    <property type="project" value="UniProtKB-KW"/>
</dbReference>
<dbReference type="SMART" id="SM00382">
    <property type="entry name" value="AAA"/>
    <property type="match status" value="1"/>
</dbReference>
<dbReference type="RefSeq" id="WP_093096400.1">
    <property type="nucleotide sequence ID" value="NZ_FOTQ01000011.1"/>
</dbReference>
<accession>A0A1I4SMJ5</accession>
<dbReference type="STRING" id="254406.SAMN04488042_11182"/>
<dbReference type="InterPro" id="IPR050319">
    <property type="entry name" value="ABC_transp_ATP-bind"/>
</dbReference>
<feature type="domain" description="ABC transporter" evidence="4">
    <location>
        <begin position="6"/>
        <end position="247"/>
    </location>
</feature>
<evidence type="ECO:0000313" key="5">
    <source>
        <dbReference type="EMBL" id="SFM65706.1"/>
    </source>
</evidence>
<dbReference type="Gene3D" id="3.40.50.300">
    <property type="entry name" value="P-loop containing nucleotide triphosphate hydrolases"/>
    <property type="match status" value="1"/>
</dbReference>
<evidence type="ECO:0000259" key="4">
    <source>
        <dbReference type="PROSITE" id="PS50893"/>
    </source>
</evidence>
<protein>
    <submittedName>
        <fullName evidence="5">Peptide/nickel transport system ATP-binding protein</fullName>
    </submittedName>
</protein>
<gene>
    <name evidence="5" type="ORF">SAMN04488042_11182</name>
</gene>
<dbReference type="PROSITE" id="PS50893">
    <property type="entry name" value="ABC_TRANSPORTER_2"/>
    <property type="match status" value="1"/>
</dbReference>
<evidence type="ECO:0000313" key="6">
    <source>
        <dbReference type="Proteomes" id="UP000199144"/>
    </source>
</evidence>
<dbReference type="PANTHER" id="PTHR43776">
    <property type="entry name" value="TRANSPORT ATP-BINDING PROTEIN"/>
    <property type="match status" value="1"/>
</dbReference>
<keyword evidence="3 5" id="KW-0067">ATP-binding</keyword>
<dbReference type="PANTHER" id="PTHR43776:SF8">
    <property type="entry name" value="ABC TRANSPORTER, ATP-BINDING PROTEIN"/>
    <property type="match status" value="1"/>
</dbReference>
<keyword evidence="2" id="KW-0547">Nucleotide-binding</keyword>
<dbReference type="InterPro" id="IPR003593">
    <property type="entry name" value="AAA+_ATPase"/>
</dbReference>
<dbReference type="AlphaFoldDB" id="A0A1I4SMJ5"/>
<dbReference type="InterPro" id="IPR027417">
    <property type="entry name" value="P-loop_NTPase"/>
</dbReference>
<reference evidence="5 6" key="1">
    <citation type="submission" date="2016-10" db="EMBL/GenBank/DDBJ databases">
        <authorList>
            <person name="de Groot N.N."/>
        </authorList>
    </citation>
    <scope>NUCLEOTIDE SEQUENCE [LARGE SCALE GENOMIC DNA]</scope>
    <source>
        <strain evidence="5 6">DSM 15283</strain>
    </source>
</reference>
<dbReference type="Pfam" id="PF00005">
    <property type="entry name" value="ABC_tran"/>
    <property type="match status" value="1"/>
</dbReference>
<organism evidence="5 6">
    <name type="scientific">Shimia aestuarii</name>
    <dbReference type="NCBI Taxonomy" id="254406"/>
    <lineage>
        <taxon>Bacteria</taxon>
        <taxon>Pseudomonadati</taxon>
        <taxon>Pseudomonadota</taxon>
        <taxon>Alphaproteobacteria</taxon>
        <taxon>Rhodobacterales</taxon>
        <taxon>Roseobacteraceae</taxon>
    </lineage>
</organism>
<keyword evidence="6" id="KW-1185">Reference proteome</keyword>
<dbReference type="GO" id="GO:0016887">
    <property type="term" value="F:ATP hydrolysis activity"/>
    <property type="evidence" value="ECO:0007669"/>
    <property type="project" value="InterPro"/>
</dbReference>
<dbReference type="EMBL" id="FOTQ01000011">
    <property type="protein sequence ID" value="SFM65706.1"/>
    <property type="molecule type" value="Genomic_DNA"/>
</dbReference>
<dbReference type="OrthoDB" id="7833162at2"/>
<dbReference type="CDD" id="cd03257">
    <property type="entry name" value="ABC_NikE_OppD_transporters"/>
    <property type="match status" value="1"/>
</dbReference>
<dbReference type="SUPFAM" id="SSF52540">
    <property type="entry name" value="P-loop containing nucleoside triphosphate hydrolases"/>
    <property type="match status" value="1"/>
</dbReference>
<keyword evidence="1" id="KW-0813">Transport</keyword>
<evidence type="ECO:0000256" key="3">
    <source>
        <dbReference type="ARBA" id="ARBA00022840"/>
    </source>
</evidence>
<dbReference type="InterPro" id="IPR003439">
    <property type="entry name" value="ABC_transporter-like_ATP-bd"/>
</dbReference>
<evidence type="ECO:0000256" key="2">
    <source>
        <dbReference type="ARBA" id="ARBA00022741"/>
    </source>
</evidence>
<dbReference type="InterPro" id="IPR017871">
    <property type="entry name" value="ABC_transporter-like_CS"/>
</dbReference>
<name>A0A1I4SMJ5_9RHOB</name>
<dbReference type="GO" id="GO:0055085">
    <property type="term" value="P:transmembrane transport"/>
    <property type="evidence" value="ECO:0007669"/>
    <property type="project" value="UniProtKB-ARBA"/>
</dbReference>
<dbReference type="Proteomes" id="UP000199144">
    <property type="component" value="Unassembled WGS sequence"/>
</dbReference>